<organism evidence="1 2">
    <name type="scientific">Babesia caballi</name>
    <dbReference type="NCBI Taxonomy" id="5871"/>
    <lineage>
        <taxon>Eukaryota</taxon>
        <taxon>Sar</taxon>
        <taxon>Alveolata</taxon>
        <taxon>Apicomplexa</taxon>
        <taxon>Aconoidasida</taxon>
        <taxon>Piroplasmida</taxon>
        <taxon>Babesiidae</taxon>
        <taxon>Babesia</taxon>
    </lineage>
</organism>
<proteinExistence type="predicted"/>
<gene>
    <name evidence="1" type="ORF">BcabD6B2_42230</name>
</gene>
<keyword evidence="2" id="KW-1185">Reference proteome</keyword>
<dbReference type="AlphaFoldDB" id="A0AAV4LYI9"/>
<accession>A0AAV4LYI9</accession>
<evidence type="ECO:0000313" key="2">
    <source>
        <dbReference type="Proteomes" id="UP001497744"/>
    </source>
</evidence>
<dbReference type="RefSeq" id="XP_067716857.1">
    <property type="nucleotide sequence ID" value="XM_067860756.1"/>
</dbReference>
<dbReference type="EMBL" id="BPLF01000003">
    <property type="protein sequence ID" value="GIX64788.1"/>
    <property type="molecule type" value="Genomic_DNA"/>
</dbReference>
<evidence type="ECO:0000313" key="1">
    <source>
        <dbReference type="EMBL" id="GIX64788.1"/>
    </source>
</evidence>
<reference evidence="1 2" key="1">
    <citation type="submission" date="2021-06" db="EMBL/GenBank/DDBJ databases">
        <title>Genome sequence of Babesia caballi.</title>
        <authorList>
            <person name="Yamagishi J."/>
            <person name="Kidaka T."/>
            <person name="Ochi A."/>
        </authorList>
    </citation>
    <scope>NUCLEOTIDE SEQUENCE [LARGE SCALE GENOMIC DNA]</scope>
    <source>
        <strain evidence="1">USDA-D6B2</strain>
    </source>
</reference>
<comment type="caution">
    <text evidence="1">The sequence shown here is derived from an EMBL/GenBank/DDBJ whole genome shotgun (WGS) entry which is preliminary data.</text>
</comment>
<name>A0AAV4LYI9_BABCB</name>
<dbReference type="GeneID" id="94196269"/>
<sequence>MRDPASLRDSFSTLRSPAAAEAQPPVFDLRPKIRLSANAGIPLPEYPSDATSALAGLVVSVGIVLNLSEEAVPLPEGVDLCVFRLAPPSPFSPSWGNEATSSSFKKVVARKLATVMNSVDFPTRTAIFMNLCI</sequence>
<protein>
    <submittedName>
        <fullName evidence="1">LysR family transcriptional regulator</fullName>
    </submittedName>
</protein>
<dbReference type="Proteomes" id="UP001497744">
    <property type="component" value="Unassembled WGS sequence"/>
</dbReference>